<name>A0ACD5UXJ4_AVESA</name>
<evidence type="ECO:0000313" key="1">
    <source>
        <dbReference type="EnsemblPlants" id="AVESA.00010b.r2.2DG0337520.1.CDS"/>
    </source>
</evidence>
<proteinExistence type="predicted"/>
<keyword evidence="2" id="KW-1185">Reference proteome</keyword>
<protein>
    <submittedName>
        <fullName evidence="1">Uncharacterized protein</fullName>
    </submittedName>
</protein>
<accession>A0ACD5UXJ4</accession>
<evidence type="ECO:0000313" key="2">
    <source>
        <dbReference type="Proteomes" id="UP001732700"/>
    </source>
</evidence>
<sequence>MERAEVTEEMETVASHKRLPGGEEKVNEELKRPRDDDEEELEMLADLAEWRINWATWSSCYGSVEKRTEVLSVRFSMEMGPVSALQIFSVKVLELNMSCWPIDVFGFIAVRDSVDGNRNYIFERVRDNCQTLTAQDSSLVLTGPIRSVQLIDPIIFEIELRVKGTRSSEDNVLSAQVFEYNCITQFYRAGSLLKYMVSAPRSTLEFKYAHLCSALEARIEAWFSEGSTNFSMKFVARTASIDQDVKLMDSKGARVALCDDGFIDLSRNVVVVEGHSGELIVGAQVRQGGDEEAAKIYREKRIGRFGRENGQNPKQTCDTRVRLKGEPGKKRPQWHSFKKNRQKPHEATLPSSTRSGAPPNDASTTATASITESLVHVPGEEVRAEGTARPHRLNGERQAAENSPATLARRQGPKMSTLPEAPATPGKGSH</sequence>
<organism evidence="1 2">
    <name type="scientific">Avena sativa</name>
    <name type="common">Oat</name>
    <dbReference type="NCBI Taxonomy" id="4498"/>
    <lineage>
        <taxon>Eukaryota</taxon>
        <taxon>Viridiplantae</taxon>
        <taxon>Streptophyta</taxon>
        <taxon>Embryophyta</taxon>
        <taxon>Tracheophyta</taxon>
        <taxon>Spermatophyta</taxon>
        <taxon>Magnoliopsida</taxon>
        <taxon>Liliopsida</taxon>
        <taxon>Poales</taxon>
        <taxon>Poaceae</taxon>
        <taxon>BOP clade</taxon>
        <taxon>Pooideae</taxon>
        <taxon>Poodae</taxon>
        <taxon>Poeae</taxon>
        <taxon>Poeae Chloroplast Group 1 (Aveneae type)</taxon>
        <taxon>Aveninae</taxon>
        <taxon>Avena</taxon>
    </lineage>
</organism>
<dbReference type="EnsemblPlants" id="AVESA.00010b.r2.2DG0337520.1">
    <property type="protein sequence ID" value="AVESA.00010b.r2.2DG0337520.1.CDS"/>
    <property type="gene ID" value="AVESA.00010b.r2.2DG0337520"/>
</dbReference>
<dbReference type="Proteomes" id="UP001732700">
    <property type="component" value="Chromosome 2D"/>
</dbReference>
<reference evidence="1" key="2">
    <citation type="submission" date="2025-09" db="UniProtKB">
        <authorList>
            <consortium name="EnsemblPlants"/>
        </authorList>
    </citation>
    <scope>IDENTIFICATION</scope>
</reference>
<reference evidence="1" key="1">
    <citation type="submission" date="2021-05" db="EMBL/GenBank/DDBJ databases">
        <authorList>
            <person name="Scholz U."/>
            <person name="Mascher M."/>
            <person name="Fiebig A."/>
        </authorList>
    </citation>
    <scope>NUCLEOTIDE SEQUENCE [LARGE SCALE GENOMIC DNA]</scope>
</reference>